<dbReference type="GO" id="GO:0000155">
    <property type="term" value="F:phosphorelay sensor kinase activity"/>
    <property type="evidence" value="ECO:0007669"/>
    <property type="project" value="InterPro"/>
</dbReference>
<dbReference type="InterPro" id="IPR005467">
    <property type="entry name" value="His_kinase_dom"/>
</dbReference>
<dbReference type="EMBL" id="RJKN01000004">
    <property type="protein sequence ID" value="ROP43048.1"/>
    <property type="molecule type" value="Genomic_DNA"/>
</dbReference>
<evidence type="ECO:0000256" key="6">
    <source>
        <dbReference type="ARBA" id="ARBA00022777"/>
    </source>
</evidence>
<evidence type="ECO:0000256" key="1">
    <source>
        <dbReference type="ARBA" id="ARBA00000085"/>
    </source>
</evidence>
<dbReference type="InterPro" id="IPR050736">
    <property type="entry name" value="Sensor_HK_Regulatory"/>
</dbReference>
<dbReference type="SUPFAM" id="SSF55785">
    <property type="entry name" value="PYP-like sensor domain (PAS domain)"/>
    <property type="match status" value="1"/>
</dbReference>
<evidence type="ECO:0000313" key="11">
    <source>
        <dbReference type="Proteomes" id="UP000276232"/>
    </source>
</evidence>
<dbReference type="Gene3D" id="1.10.287.130">
    <property type="match status" value="1"/>
</dbReference>
<dbReference type="PRINTS" id="PR00344">
    <property type="entry name" value="BCTRLSENSOR"/>
</dbReference>
<evidence type="ECO:0000256" key="3">
    <source>
        <dbReference type="ARBA" id="ARBA00012438"/>
    </source>
</evidence>
<dbReference type="InterPro" id="IPR000014">
    <property type="entry name" value="PAS"/>
</dbReference>
<keyword evidence="6" id="KW-0418">Kinase</keyword>
<name>A0A3N1HKJ0_9ACTN</name>
<dbReference type="InterPro" id="IPR036097">
    <property type="entry name" value="HisK_dim/P_sf"/>
</dbReference>
<dbReference type="InterPro" id="IPR035965">
    <property type="entry name" value="PAS-like_dom_sf"/>
</dbReference>
<comment type="caution">
    <text evidence="10">The sequence shown here is derived from an EMBL/GenBank/DDBJ whole genome shotgun (WGS) entry which is preliminary data.</text>
</comment>
<dbReference type="CDD" id="cd00130">
    <property type="entry name" value="PAS"/>
    <property type="match status" value="1"/>
</dbReference>
<dbReference type="Pfam" id="PF00512">
    <property type="entry name" value="HisKA"/>
    <property type="match status" value="1"/>
</dbReference>
<dbReference type="InterPro" id="IPR003661">
    <property type="entry name" value="HisK_dim/P_dom"/>
</dbReference>
<evidence type="ECO:0000256" key="2">
    <source>
        <dbReference type="ARBA" id="ARBA00004236"/>
    </source>
</evidence>
<dbReference type="InterPro" id="IPR036890">
    <property type="entry name" value="HATPase_C_sf"/>
</dbReference>
<accession>A0A3N1HKJ0</accession>
<feature type="domain" description="PAS" evidence="9">
    <location>
        <begin position="9"/>
        <end position="49"/>
    </location>
</feature>
<dbReference type="Gene3D" id="3.30.450.20">
    <property type="entry name" value="PAS domain"/>
    <property type="match status" value="1"/>
</dbReference>
<dbReference type="EC" id="2.7.13.3" evidence="3"/>
<keyword evidence="7" id="KW-0902">Two-component regulatory system</keyword>
<dbReference type="GO" id="GO:0005886">
    <property type="term" value="C:plasma membrane"/>
    <property type="evidence" value="ECO:0007669"/>
    <property type="project" value="UniProtKB-SubCell"/>
</dbReference>
<comment type="subcellular location">
    <subcellularLocation>
        <location evidence="2">Cell membrane</location>
    </subcellularLocation>
</comment>
<evidence type="ECO:0000313" key="10">
    <source>
        <dbReference type="EMBL" id="ROP43048.1"/>
    </source>
</evidence>
<keyword evidence="4" id="KW-0597">Phosphoprotein</keyword>
<keyword evidence="11" id="KW-1185">Reference proteome</keyword>
<dbReference type="PROSITE" id="PS50112">
    <property type="entry name" value="PAS"/>
    <property type="match status" value="1"/>
</dbReference>
<sequence length="396" mass="42565">MSVPDGVTALDPADVPDGLVVADADARVVVVTREAERCLGLAAADLLGRDVREALPWQDASGRRWWACTDPWGGLATRRGHRERLLVQPGGRELLVAARYVRPGRGEPVSRVVLSLRTTGERRRTQEDSAGLIATVAHELRSPLTSVKGFTSTLLRRWDRFTDEQKQLMLRTVEHDADRVTRLITELLDISRIDAGRLEVRTLPLDVGEALRAHAGRAVASGLDPARVEVVAPPAADLPEVWVDRDRLDQVLGNLVENAVRHGDGLVRLSLGTGPLTAEALDDEPRADAEAVVVCVEDAGRGIAEEHIPNVFSKFWRGESRGGTGLGLYVVRGLVEAHGGRIVVRRSDLGGARFVLTLPTGDPTADAHADLLADLGADLPAGPRTAGVPVVRPHAG</sequence>
<dbReference type="CDD" id="cd00082">
    <property type="entry name" value="HisKA"/>
    <property type="match status" value="1"/>
</dbReference>
<dbReference type="SMART" id="SM00387">
    <property type="entry name" value="HATPase_c"/>
    <property type="match status" value="1"/>
</dbReference>
<evidence type="ECO:0000259" key="8">
    <source>
        <dbReference type="PROSITE" id="PS50109"/>
    </source>
</evidence>
<gene>
    <name evidence="10" type="ORF">EDC03_1643</name>
</gene>
<dbReference type="PANTHER" id="PTHR43711:SF1">
    <property type="entry name" value="HISTIDINE KINASE 1"/>
    <property type="match status" value="1"/>
</dbReference>
<dbReference type="PROSITE" id="PS50109">
    <property type="entry name" value="HIS_KIN"/>
    <property type="match status" value="1"/>
</dbReference>
<comment type="catalytic activity">
    <reaction evidence="1">
        <text>ATP + protein L-histidine = ADP + protein N-phospho-L-histidine.</text>
        <dbReference type="EC" id="2.7.13.3"/>
    </reaction>
</comment>
<evidence type="ECO:0000256" key="7">
    <source>
        <dbReference type="ARBA" id="ARBA00023012"/>
    </source>
</evidence>
<dbReference type="SMART" id="SM00388">
    <property type="entry name" value="HisKA"/>
    <property type="match status" value="1"/>
</dbReference>
<dbReference type="InterPro" id="IPR004358">
    <property type="entry name" value="Sig_transdc_His_kin-like_C"/>
</dbReference>
<dbReference type="Gene3D" id="3.30.565.10">
    <property type="entry name" value="Histidine kinase-like ATPase, C-terminal domain"/>
    <property type="match status" value="1"/>
</dbReference>
<dbReference type="Pfam" id="PF02518">
    <property type="entry name" value="HATPase_c"/>
    <property type="match status" value="1"/>
</dbReference>
<dbReference type="OrthoDB" id="9813151at2"/>
<dbReference type="SUPFAM" id="SSF55874">
    <property type="entry name" value="ATPase domain of HSP90 chaperone/DNA topoisomerase II/histidine kinase"/>
    <property type="match status" value="1"/>
</dbReference>
<dbReference type="PANTHER" id="PTHR43711">
    <property type="entry name" value="TWO-COMPONENT HISTIDINE KINASE"/>
    <property type="match status" value="1"/>
</dbReference>
<dbReference type="InterPro" id="IPR003594">
    <property type="entry name" value="HATPase_dom"/>
</dbReference>
<reference evidence="10 11" key="1">
    <citation type="journal article" date="2015" name="Stand. Genomic Sci.">
        <title>Genomic Encyclopedia of Bacterial and Archaeal Type Strains, Phase III: the genomes of soil and plant-associated and newly described type strains.</title>
        <authorList>
            <person name="Whitman W.B."/>
            <person name="Woyke T."/>
            <person name="Klenk H.P."/>
            <person name="Zhou Y."/>
            <person name="Lilburn T.G."/>
            <person name="Beck B.J."/>
            <person name="De Vos P."/>
            <person name="Vandamme P."/>
            <person name="Eisen J.A."/>
            <person name="Garrity G."/>
            <person name="Hugenholtz P."/>
            <person name="Kyrpides N.C."/>
        </authorList>
    </citation>
    <scope>NUCLEOTIDE SEQUENCE [LARGE SCALE GENOMIC DNA]</scope>
    <source>
        <strain evidence="10 11">CECT 7306</strain>
    </source>
</reference>
<evidence type="ECO:0000259" key="9">
    <source>
        <dbReference type="PROSITE" id="PS50112"/>
    </source>
</evidence>
<proteinExistence type="predicted"/>
<dbReference type="CDD" id="cd00075">
    <property type="entry name" value="HATPase"/>
    <property type="match status" value="1"/>
</dbReference>
<organism evidence="10 11">
    <name type="scientific">Pseudokineococcus lusitanus</name>
    <dbReference type="NCBI Taxonomy" id="763993"/>
    <lineage>
        <taxon>Bacteria</taxon>
        <taxon>Bacillati</taxon>
        <taxon>Actinomycetota</taxon>
        <taxon>Actinomycetes</taxon>
        <taxon>Kineosporiales</taxon>
        <taxon>Kineosporiaceae</taxon>
        <taxon>Pseudokineococcus</taxon>
    </lineage>
</organism>
<protein>
    <recommendedName>
        <fullName evidence="3">histidine kinase</fullName>
        <ecNumber evidence="3">2.7.13.3</ecNumber>
    </recommendedName>
</protein>
<dbReference type="AlphaFoldDB" id="A0A3N1HKJ0"/>
<dbReference type="SUPFAM" id="SSF47384">
    <property type="entry name" value="Homodimeric domain of signal transducing histidine kinase"/>
    <property type="match status" value="1"/>
</dbReference>
<evidence type="ECO:0000256" key="4">
    <source>
        <dbReference type="ARBA" id="ARBA00022553"/>
    </source>
</evidence>
<dbReference type="Proteomes" id="UP000276232">
    <property type="component" value="Unassembled WGS sequence"/>
</dbReference>
<keyword evidence="5" id="KW-0808">Transferase</keyword>
<dbReference type="InParanoid" id="A0A3N1HKJ0"/>
<dbReference type="RefSeq" id="WP_123379773.1">
    <property type="nucleotide sequence ID" value="NZ_RJKN01000004.1"/>
</dbReference>
<feature type="domain" description="Histidine kinase" evidence="8">
    <location>
        <begin position="135"/>
        <end position="362"/>
    </location>
</feature>
<evidence type="ECO:0000256" key="5">
    <source>
        <dbReference type="ARBA" id="ARBA00022679"/>
    </source>
</evidence>